<dbReference type="InterPro" id="IPR009003">
    <property type="entry name" value="Peptidase_S1_PA"/>
</dbReference>
<organism evidence="7 8">
    <name type="scientific">Micromonospora haikouensis</name>
    <dbReference type="NCBI Taxonomy" id="686309"/>
    <lineage>
        <taxon>Bacteria</taxon>
        <taxon>Bacillati</taxon>
        <taxon>Actinomycetota</taxon>
        <taxon>Actinomycetes</taxon>
        <taxon>Micromonosporales</taxon>
        <taxon>Micromonosporaceae</taxon>
        <taxon>Micromonospora</taxon>
    </lineage>
</organism>
<dbReference type="InterPro" id="IPR043504">
    <property type="entry name" value="Peptidase_S1_PA_chymotrypsin"/>
</dbReference>
<dbReference type="Gene3D" id="2.40.10.10">
    <property type="entry name" value="Trypsin-like serine proteases"/>
    <property type="match status" value="2"/>
</dbReference>
<evidence type="ECO:0000256" key="5">
    <source>
        <dbReference type="ARBA" id="ARBA00023157"/>
    </source>
</evidence>
<evidence type="ECO:0000256" key="4">
    <source>
        <dbReference type="ARBA" id="ARBA00022825"/>
    </source>
</evidence>
<dbReference type="GO" id="GO:0004252">
    <property type="term" value="F:serine-type endopeptidase activity"/>
    <property type="evidence" value="ECO:0007669"/>
    <property type="project" value="InterPro"/>
</dbReference>
<dbReference type="EMBL" id="FMCW01000018">
    <property type="protein sequence ID" value="SCF00220.1"/>
    <property type="molecule type" value="Genomic_DNA"/>
</dbReference>
<protein>
    <submittedName>
        <fullName evidence="7">Streptogrisin C</fullName>
    </submittedName>
</protein>
<proteinExistence type="inferred from homology"/>
<dbReference type="InterPro" id="IPR035070">
    <property type="entry name" value="Streptogrisin_prodomain"/>
</dbReference>
<keyword evidence="3" id="KW-0378">Hydrolase</keyword>
<keyword evidence="5" id="KW-1015">Disulfide bond</keyword>
<sequence>MRRGTNWRLAAALSLIVAAGSLTVSGPAAAAPVIRLAPSAPVQPADVAGSVDYLTRTYGVSVREAVRRLELQRTAGALQDVLARDHGDTFAGSWIDQENGGVLHLASTAAERLAPALGAIPDRRHIRVVGVRHSLRELEARAREVSARLGLTPEQEPVINPQRNRVELHHGAADAVRGSASRRALAADLGVTVVDSPTPVPQACAIRNCEAPMRGGLTLDFLDFNKNPRRTCTNGFNVHGSDGWQYTVTAGHCSKAGDGYYSRHAGLWVGRYNNPTYVSEIYPNDGIIMPYVVMNGFEYVTYWVVNPRNTVFNSRVSAQFPIYGMYSYSQIGVGWVACHTGQTSNNTRCGTVLTKDGGMITDICTQDGDSGGPLFSEVDHMAYGILHGGTNSNGTCTTRSYYSPLSKVFDSARSYSGITFNVNSAA</sequence>
<dbReference type="Gene3D" id="3.30.300.50">
    <property type="match status" value="1"/>
</dbReference>
<accession>A0A1C4WVJ7</accession>
<dbReference type="PRINTS" id="PR00861">
    <property type="entry name" value="ALYTICPTASE"/>
</dbReference>
<dbReference type="InterPro" id="IPR001316">
    <property type="entry name" value="Pept_S1A_streptogrisin"/>
</dbReference>
<gene>
    <name evidence="7" type="ORF">GA0070558_118155</name>
</gene>
<evidence type="ECO:0000256" key="2">
    <source>
        <dbReference type="ARBA" id="ARBA00022670"/>
    </source>
</evidence>
<dbReference type="CDD" id="cd21112">
    <property type="entry name" value="alphaLP-like"/>
    <property type="match status" value="1"/>
</dbReference>
<feature type="signal peptide" evidence="6">
    <location>
        <begin position="1"/>
        <end position="30"/>
    </location>
</feature>
<keyword evidence="2" id="KW-0645">Protease</keyword>
<dbReference type="AlphaFoldDB" id="A0A1C4WVJ7"/>
<evidence type="ECO:0000256" key="6">
    <source>
        <dbReference type="SAM" id="SignalP"/>
    </source>
</evidence>
<evidence type="ECO:0000256" key="3">
    <source>
        <dbReference type="ARBA" id="ARBA00022801"/>
    </source>
</evidence>
<dbReference type="SUPFAM" id="SSF50494">
    <property type="entry name" value="Trypsin-like serine proteases"/>
    <property type="match status" value="1"/>
</dbReference>
<keyword evidence="4" id="KW-0720">Serine protease</keyword>
<evidence type="ECO:0000256" key="1">
    <source>
        <dbReference type="ARBA" id="ARBA00007664"/>
    </source>
</evidence>
<feature type="chain" id="PRO_5008707313" evidence="6">
    <location>
        <begin position="31"/>
        <end position="426"/>
    </location>
</feature>
<evidence type="ECO:0000313" key="8">
    <source>
        <dbReference type="Proteomes" id="UP000199375"/>
    </source>
</evidence>
<name>A0A1C4WVJ7_9ACTN</name>
<dbReference type="Proteomes" id="UP000199375">
    <property type="component" value="Unassembled WGS sequence"/>
</dbReference>
<reference evidence="7 8" key="1">
    <citation type="submission" date="2016-06" db="EMBL/GenBank/DDBJ databases">
        <authorList>
            <person name="Kjaerup R.B."/>
            <person name="Dalgaard T.S."/>
            <person name="Juul-Madsen H.R."/>
        </authorList>
    </citation>
    <scope>NUCLEOTIDE SEQUENCE [LARGE SCALE GENOMIC DNA]</scope>
    <source>
        <strain evidence="7 8">DSM 45626</strain>
    </source>
</reference>
<evidence type="ECO:0000313" key="7">
    <source>
        <dbReference type="EMBL" id="SCF00220.1"/>
    </source>
</evidence>
<dbReference type="GO" id="GO:0006508">
    <property type="term" value="P:proteolysis"/>
    <property type="evidence" value="ECO:0007669"/>
    <property type="project" value="UniProtKB-KW"/>
</dbReference>
<keyword evidence="6" id="KW-0732">Signal</keyword>
<dbReference type="RefSeq" id="WP_091282297.1">
    <property type="nucleotide sequence ID" value="NZ_FMCW01000018.1"/>
</dbReference>
<comment type="similarity">
    <text evidence="1">Belongs to the peptidase S1 family.</text>
</comment>